<dbReference type="EMBL" id="BSKO01000001">
    <property type="protein sequence ID" value="GLO65852.1"/>
    <property type="molecule type" value="Genomic_DNA"/>
</dbReference>
<accession>A0ABQ5TI75</accession>
<protein>
    <recommendedName>
        <fullName evidence="5">DNA-directed RNA polymerase subunit epsilon</fullName>
        <shortName evidence="5">RNAP epsilon subunit</shortName>
        <ecNumber evidence="5">2.7.7.6</ecNumber>
    </recommendedName>
    <alternativeName>
        <fullName evidence="5">RNA polymerase epsilon subunit</fullName>
    </alternativeName>
    <alternativeName>
        <fullName evidence="5">Transcriptase subunit epsilon</fullName>
    </alternativeName>
</protein>
<comment type="function">
    <text evidence="5">A non-essential component of RNA polymerase (RNAP).</text>
</comment>
<proteinExistence type="inferred from homology"/>
<reference evidence="6 7" key="1">
    <citation type="submission" date="2023-02" db="EMBL/GenBank/DDBJ databases">
        <title>Oceanobacillus kimchii IFOP_LL358 isolated form Alexandrium catenella lab strain.</title>
        <authorList>
            <person name="Gajardo G."/>
            <person name="Ueki S."/>
            <person name="Maruyama F."/>
        </authorList>
    </citation>
    <scope>NUCLEOTIDE SEQUENCE [LARGE SCALE GENOMIC DNA]</scope>
    <source>
        <strain evidence="6 7">IFOP_LL358</strain>
    </source>
</reference>
<evidence type="ECO:0000313" key="6">
    <source>
        <dbReference type="EMBL" id="GLO65852.1"/>
    </source>
</evidence>
<dbReference type="NCBIfam" id="NF010188">
    <property type="entry name" value="PRK13667.1"/>
    <property type="match status" value="1"/>
</dbReference>
<dbReference type="HAMAP" id="MF_01553">
    <property type="entry name" value="RNApol_bact_RpoY"/>
    <property type="match status" value="1"/>
</dbReference>
<comment type="similarity">
    <text evidence="5">Belongs to the RNA polymerase subunit epsilon family.</text>
</comment>
<comment type="catalytic activity">
    <reaction evidence="5">
        <text>RNA(n) + a ribonucleoside 5'-triphosphate = RNA(n+1) + diphosphate</text>
        <dbReference type="Rhea" id="RHEA:21248"/>
        <dbReference type="Rhea" id="RHEA-COMP:14527"/>
        <dbReference type="Rhea" id="RHEA-COMP:17342"/>
        <dbReference type="ChEBI" id="CHEBI:33019"/>
        <dbReference type="ChEBI" id="CHEBI:61557"/>
        <dbReference type="ChEBI" id="CHEBI:140395"/>
        <dbReference type="EC" id="2.7.7.6"/>
    </reaction>
</comment>
<dbReference type="RefSeq" id="WP_017796532.1">
    <property type="nucleotide sequence ID" value="NZ_BSKO01000001.1"/>
</dbReference>
<keyword evidence="3 5" id="KW-0548">Nucleotidyltransferase</keyword>
<keyword evidence="2 5" id="KW-0808">Transferase</keyword>
<organism evidence="6 7">
    <name type="scientific">Oceanobacillus kimchii</name>
    <dbReference type="NCBI Taxonomy" id="746691"/>
    <lineage>
        <taxon>Bacteria</taxon>
        <taxon>Bacillati</taxon>
        <taxon>Bacillota</taxon>
        <taxon>Bacilli</taxon>
        <taxon>Bacillales</taxon>
        <taxon>Bacillaceae</taxon>
        <taxon>Oceanobacillus</taxon>
    </lineage>
</organism>
<evidence type="ECO:0000256" key="3">
    <source>
        <dbReference type="ARBA" id="ARBA00022695"/>
    </source>
</evidence>
<evidence type="ECO:0000313" key="7">
    <source>
        <dbReference type="Proteomes" id="UP001275436"/>
    </source>
</evidence>
<comment type="subunit">
    <text evidence="5">RNAP is composed of a core of 2 alpha, a beta and a beta' subunit. The core is associated with a delta subunit, and at least one of epsilon or omega. When a sigma factor is associated with the core the holoenzyme is formed, which can initiate transcription.</text>
</comment>
<evidence type="ECO:0000256" key="1">
    <source>
        <dbReference type="ARBA" id="ARBA00022478"/>
    </source>
</evidence>
<comment type="caution">
    <text evidence="6">The sequence shown here is derived from an EMBL/GenBank/DDBJ whole genome shotgun (WGS) entry which is preliminary data.</text>
</comment>
<dbReference type="Pfam" id="PF07288">
    <property type="entry name" value="RpoY"/>
    <property type="match status" value="1"/>
</dbReference>
<keyword evidence="4 5" id="KW-0804">Transcription</keyword>
<evidence type="ECO:0000256" key="5">
    <source>
        <dbReference type="HAMAP-Rule" id="MF_01553"/>
    </source>
</evidence>
<keyword evidence="7" id="KW-1185">Reference proteome</keyword>
<dbReference type="InterPro" id="IPR009907">
    <property type="entry name" value="RpoY"/>
</dbReference>
<dbReference type="Proteomes" id="UP001275436">
    <property type="component" value="Unassembled WGS sequence"/>
</dbReference>
<gene>
    <name evidence="5" type="primary">rpoY</name>
    <name evidence="6" type="ORF">MACH08_16360</name>
</gene>
<sequence length="71" mass="8493">MIFKVLYQELPNEVPVRERTKSLYVEAETIREVRKKISNSDHNYNIEFVQPLDEAHLQYEKDTGKLELENL</sequence>
<name>A0ABQ5TI75_9BACI</name>
<dbReference type="Gene3D" id="3.10.20.730">
    <property type="entry name" value="RNAP, epsilon subunit-like"/>
    <property type="match status" value="1"/>
</dbReference>
<evidence type="ECO:0000256" key="4">
    <source>
        <dbReference type="ARBA" id="ARBA00023163"/>
    </source>
</evidence>
<dbReference type="EC" id="2.7.7.6" evidence="5"/>
<keyword evidence="1 5" id="KW-0240">DNA-directed RNA polymerase</keyword>
<evidence type="ECO:0000256" key="2">
    <source>
        <dbReference type="ARBA" id="ARBA00022679"/>
    </source>
</evidence>